<reference evidence="3 4" key="1">
    <citation type="submission" date="2019-10" db="EMBL/GenBank/DDBJ databases">
        <title>Nocardia macrotermitis sp. nov. and Nocardia aurantia sp. nov., isolated from the gut of fungus growing-termite Macrotermes natalensis.</title>
        <authorList>
            <person name="Benndorf R."/>
            <person name="Schwitalla J."/>
            <person name="Martin K."/>
            <person name="De Beer W."/>
            <person name="Kaster A.-K."/>
            <person name="Vollmers J."/>
            <person name="Poulsen M."/>
            <person name="Beemelmanns C."/>
        </authorList>
    </citation>
    <scope>NUCLEOTIDE SEQUENCE [LARGE SCALE GENOMIC DNA]</scope>
    <source>
        <strain evidence="3 4">RB56</strain>
    </source>
</reference>
<protein>
    <submittedName>
        <fullName evidence="3">Uncharacterized protein</fullName>
    </submittedName>
</protein>
<keyword evidence="2" id="KW-0812">Transmembrane</keyword>
<organism evidence="3 4">
    <name type="scientific">Nocardia aurantia</name>
    <dbReference type="NCBI Taxonomy" id="2585199"/>
    <lineage>
        <taxon>Bacteria</taxon>
        <taxon>Bacillati</taxon>
        <taxon>Actinomycetota</taxon>
        <taxon>Actinomycetes</taxon>
        <taxon>Mycobacteriales</taxon>
        <taxon>Nocardiaceae</taxon>
        <taxon>Nocardia</taxon>
    </lineage>
</organism>
<keyword evidence="4" id="KW-1185">Reference proteome</keyword>
<feature type="transmembrane region" description="Helical" evidence="2">
    <location>
        <begin position="71"/>
        <end position="104"/>
    </location>
</feature>
<evidence type="ECO:0000256" key="1">
    <source>
        <dbReference type="SAM" id="MobiDB-lite"/>
    </source>
</evidence>
<dbReference type="EMBL" id="WEGI01000002">
    <property type="protein sequence ID" value="MQY25648.1"/>
    <property type="molecule type" value="Genomic_DNA"/>
</dbReference>
<keyword evidence="2" id="KW-0472">Membrane</keyword>
<evidence type="ECO:0000256" key="2">
    <source>
        <dbReference type="SAM" id="Phobius"/>
    </source>
</evidence>
<proteinExistence type="predicted"/>
<feature type="transmembrane region" description="Helical" evidence="2">
    <location>
        <begin position="31"/>
        <end position="50"/>
    </location>
</feature>
<feature type="region of interest" description="Disordered" evidence="1">
    <location>
        <begin position="1"/>
        <end position="23"/>
    </location>
</feature>
<accession>A0A7K0DJ21</accession>
<name>A0A7K0DJ21_9NOCA</name>
<gene>
    <name evidence="3" type="ORF">NRB56_12050</name>
</gene>
<feature type="transmembrane region" description="Helical" evidence="2">
    <location>
        <begin position="110"/>
        <end position="130"/>
    </location>
</feature>
<keyword evidence="2" id="KW-1133">Transmembrane helix</keyword>
<feature type="transmembrane region" description="Helical" evidence="2">
    <location>
        <begin position="151"/>
        <end position="177"/>
    </location>
</feature>
<dbReference type="Proteomes" id="UP000431401">
    <property type="component" value="Unassembled WGS sequence"/>
</dbReference>
<comment type="caution">
    <text evidence="3">The sequence shown here is derived from an EMBL/GenBank/DDBJ whole genome shotgun (WGS) entry which is preliminary data.</text>
</comment>
<evidence type="ECO:0000313" key="3">
    <source>
        <dbReference type="EMBL" id="MQY25648.1"/>
    </source>
</evidence>
<dbReference type="AlphaFoldDB" id="A0A7K0DJ21"/>
<sequence>MRRHHSPATGFAVRAPGGSDPDAGRRRAVPWPVWVIVAALAVTVAVAIFLPWTEPTERVRRIVTRLHRANAFGHGSLATLSGTWPIAVLVAAGLTVLLAVTAVVVRGRWVAGSGGATAIATGVLAVLLGLRARHRIAEANAHNPLHLPFRLVDPGIGTVVAPTAGTLLALAGLGVLIRALTARR</sequence>
<evidence type="ECO:0000313" key="4">
    <source>
        <dbReference type="Proteomes" id="UP000431401"/>
    </source>
</evidence>